<sequence length="71" mass="7283">MTASSFPSFVETTDSSFIGEAARRQWSTPRPRSPRRAPASGGVGVGVTAPVAMLVAAGPPLRRGGEGPYPA</sequence>
<evidence type="ECO:0000256" key="1">
    <source>
        <dbReference type="SAM" id="MobiDB-lite"/>
    </source>
</evidence>
<proteinExistence type="predicted"/>
<dbReference type="EMBL" id="GBRH01220902">
    <property type="protein sequence ID" value="JAD76993.1"/>
    <property type="molecule type" value="Transcribed_RNA"/>
</dbReference>
<organism evidence="2">
    <name type="scientific">Arundo donax</name>
    <name type="common">Giant reed</name>
    <name type="synonym">Donax arundinaceus</name>
    <dbReference type="NCBI Taxonomy" id="35708"/>
    <lineage>
        <taxon>Eukaryota</taxon>
        <taxon>Viridiplantae</taxon>
        <taxon>Streptophyta</taxon>
        <taxon>Embryophyta</taxon>
        <taxon>Tracheophyta</taxon>
        <taxon>Spermatophyta</taxon>
        <taxon>Magnoliopsida</taxon>
        <taxon>Liliopsida</taxon>
        <taxon>Poales</taxon>
        <taxon>Poaceae</taxon>
        <taxon>PACMAD clade</taxon>
        <taxon>Arundinoideae</taxon>
        <taxon>Arundineae</taxon>
        <taxon>Arundo</taxon>
    </lineage>
</organism>
<feature type="region of interest" description="Disordered" evidence="1">
    <location>
        <begin position="1"/>
        <end position="44"/>
    </location>
</feature>
<accession>A0A0A9CRC3</accession>
<dbReference type="AlphaFoldDB" id="A0A0A9CRC3"/>
<protein>
    <submittedName>
        <fullName evidence="2">Uncharacterized protein</fullName>
    </submittedName>
</protein>
<evidence type="ECO:0000313" key="2">
    <source>
        <dbReference type="EMBL" id="JAD76993.1"/>
    </source>
</evidence>
<reference evidence="2" key="2">
    <citation type="journal article" date="2015" name="Data Brief">
        <title>Shoot transcriptome of the giant reed, Arundo donax.</title>
        <authorList>
            <person name="Barrero R.A."/>
            <person name="Guerrero F.D."/>
            <person name="Moolhuijzen P."/>
            <person name="Goolsby J.A."/>
            <person name="Tidwell J."/>
            <person name="Bellgard S.E."/>
            <person name="Bellgard M.I."/>
        </authorList>
    </citation>
    <scope>NUCLEOTIDE SEQUENCE</scope>
    <source>
        <tissue evidence="2">Shoot tissue taken approximately 20 cm above the soil surface</tissue>
    </source>
</reference>
<reference evidence="2" key="1">
    <citation type="submission" date="2014-09" db="EMBL/GenBank/DDBJ databases">
        <authorList>
            <person name="Magalhaes I.L.F."/>
            <person name="Oliveira U."/>
            <person name="Santos F.R."/>
            <person name="Vidigal T.H.D.A."/>
            <person name="Brescovit A.D."/>
            <person name="Santos A.J."/>
        </authorList>
    </citation>
    <scope>NUCLEOTIDE SEQUENCE</scope>
    <source>
        <tissue evidence="2">Shoot tissue taken approximately 20 cm above the soil surface</tissue>
    </source>
</reference>
<feature type="compositionally biased region" description="Polar residues" evidence="1">
    <location>
        <begin position="1"/>
        <end position="16"/>
    </location>
</feature>
<name>A0A0A9CRC3_ARUDO</name>